<evidence type="ECO:0000313" key="4">
    <source>
        <dbReference type="Proteomes" id="UP000008810"/>
    </source>
</evidence>
<gene>
    <name evidence="2" type="ORF">BRADI_4g43825v3</name>
</gene>
<reference evidence="2" key="2">
    <citation type="submission" date="2017-06" db="EMBL/GenBank/DDBJ databases">
        <title>WGS assembly of Brachypodium distachyon.</title>
        <authorList>
            <consortium name="The International Brachypodium Initiative"/>
            <person name="Lucas S."/>
            <person name="Harmon-Smith M."/>
            <person name="Lail K."/>
            <person name="Tice H."/>
            <person name="Grimwood J."/>
            <person name="Bruce D."/>
            <person name="Barry K."/>
            <person name="Shu S."/>
            <person name="Lindquist E."/>
            <person name="Wang M."/>
            <person name="Pitluck S."/>
            <person name="Vogel J.P."/>
            <person name="Garvin D.F."/>
            <person name="Mockler T.C."/>
            <person name="Schmutz J."/>
            <person name="Rokhsar D."/>
            <person name="Bevan M.W."/>
        </authorList>
    </citation>
    <scope>NUCLEOTIDE SEQUENCE</scope>
    <source>
        <strain evidence="2">Bd21</strain>
    </source>
</reference>
<dbReference type="Proteomes" id="UP000008810">
    <property type="component" value="Chromosome 4"/>
</dbReference>
<proteinExistence type="predicted"/>
<dbReference type="Gramene" id="PNT65520">
    <property type="protein sequence ID" value="PNT65520"/>
    <property type="gene ID" value="BRADI_4g43825v3"/>
</dbReference>
<dbReference type="InParanoid" id="A0A2K2CU17"/>
<sequence length="174" mass="18787">MVRQRYIGSLPNLAARARSSPTSRLLPLARAIRVFRPSGESPPSFFTGREQEAGSELGDGAGADGRGIGEDRRSAARRRARRDCGKGATPVAGGRGIERRARRRARPEGSGAGGGRPRNRPTACGQKPPILERELNRAGRAKPPGSPVFDKTARFTRFSPVWCPVRSSALNRPH</sequence>
<evidence type="ECO:0000313" key="3">
    <source>
        <dbReference type="EnsemblPlants" id="PNT65520"/>
    </source>
</evidence>
<reference evidence="2 3" key="1">
    <citation type="journal article" date="2010" name="Nature">
        <title>Genome sequencing and analysis of the model grass Brachypodium distachyon.</title>
        <authorList>
            <consortium name="International Brachypodium Initiative"/>
        </authorList>
    </citation>
    <scope>NUCLEOTIDE SEQUENCE [LARGE SCALE GENOMIC DNA]</scope>
    <source>
        <strain evidence="2 3">Bd21</strain>
    </source>
</reference>
<accession>A0A2K2CU17</accession>
<dbReference type="EMBL" id="CM000883">
    <property type="protein sequence ID" value="PNT65520.1"/>
    <property type="molecule type" value="Genomic_DNA"/>
</dbReference>
<protein>
    <submittedName>
        <fullName evidence="2 3">Uncharacterized protein</fullName>
    </submittedName>
</protein>
<evidence type="ECO:0000313" key="2">
    <source>
        <dbReference type="EMBL" id="PNT65520.1"/>
    </source>
</evidence>
<feature type="region of interest" description="Disordered" evidence="1">
    <location>
        <begin position="36"/>
        <end position="129"/>
    </location>
</feature>
<name>A0A2K2CU17_BRADI</name>
<feature type="compositionally biased region" description="Gly residues" evidence="1">
    <location>
        <begin position="57"/>
        <end position="66"/>
    </location>
</feature>
<organism evidence="2">
    <name type="scientific">Brachypodium distachyon</name>
    <name type="common">Purple false brome</name>
    <name type="synonym">Trachynia distachya</name>
    <dbReference type="NCBI Taxonomy" id="15368"/>
    <lineage>
        <taxon>Eukaryota</taxon>
        <taxon>Viridiplantae</taxon>
        <taxon>Streptophyta</taxon>
        <taxon>Embryophyta</taxon>
        <taxon>Tracheophyta</taxon>
        <taxon>Spermatophyta</taxon>
        <taxon>Magnoliopsida</taxon>
        <taxon>Liliopsida</taxon>
        <taxon>Poales</taxon>
        <taxon>Poaceae</taxon>
        <taxon>BOP clade</taxon>
        <taxon>Pooideae</taxon>
        <taxon>Stipodae</taxon>
        <taxon>Brachypodieae</taxon>
        <taxon>Brachypodium</taxon>
    </lineage>
</organism>
<dbReference type="EnsemblPlants" id="PNT65520">
    <property type="protein sequence ID" value="PNT65520"/>
    <property type="gene ID" value="BRADI_4g43825v3"/>
</dbReference>
<keyword evidence="4" id="KW-1185">Reference proteome</keyword>
<evidence type="ECO:0000256" key="1">
    <source>
        <dbReference type="SAM" id="MobiDB-lite"/>
    </source>
</evidence>
<reference evidence="3" key="3">
    <citation type="submission" date="2018-08" db="UniProtKB">
        <authorList>
            <consortium name="EnsemblPlants"/>
        </authorList>
    </citation>
    <scope>IDENTIFICATION</scope>
    <source>
        <strain evidence="3">cv. Bd21</strain>
    </source>
</reference>
<dbReference type="AlphaFoldDB" id="A0A2K2CU17"/>